<sequence length="278" mass="30973">MHAGTEDRSPSDGSDDGQIRILLVLHYDGSGFHGWQVQPRLRTVQGEIEAIVERITGARRPVLGSGRTDAGVHATGQVATVSLPERWTPARARKALNALLPRDIWVESARQVPMSFHPRYDAVERSYRYRVGTAPDCGSPFHRPFCWALGEELDPAVLDRAAALLPGTRSFRSFAKAGQPQRGEICTVQMAQWDRWGDLGYAFTVRANRYLHHMVRYLVGTMVAVGLGRRELDEFQALLEDPECGAVTSPPAPPEGLYLERVRYPHFDDVPPRSGHPT</sequence>
<feature type="binding site" evidence="4">
    <location>
        <position position="127"/>
    </location>
    <ligand>
        <name>substrate</name>
    </ligand>
</feature>
<evidence type="ECO:0000256" key="2">
    <source>
        <dbReference type="ARBA" id="ARBA00022694"/>
    </source>
</evidence>
<reference evidence="7 8" key="1">
    <citation type="submission" date="2024-02" db="EMBL/GenBank/DDBJ databases">
        <title>A novel Gemmatimonadota bacterium.</title>
        <authorList>
            <person name="Du Z.-J."/>
            <person name="Ye Y.-Q."/>
        </authorList>
    </citation>
    <scope>NUCLEOTIDE SEQUENCE [LARGE SCALE GENOMIC DNA]</scope>
    <source>
        <strain evidence="7 8">DH-20</strain>
    </source>
</reference>
<name>A0ABU9E8B0_9BACT</name>
<dbReference type="GO" id="GO:0160147">
    <property type="term" value="F:tRNA pseudouridine(38-40) synthase activity"/>
    <property type="evidence" value="ECO:0007669"/>
    <property type="project" value="UniProtKB-EC"/>
</dbReference>
<dbReference type="InterPro" id="IPR020095">
    <property type="entry name" value="PsdUridine_synth_TruA_C"/>
</dbReference>
<dbReference type="CDD" id="cd02570">
    <property type="entry name" value="PseudoU_synth_EcTruA"/>
    <property type="match status" value="1"/>
</dbReference>
<dbReference type="Proteomes" id="UP001484239">
    <property type="component" value="Unassembled WGS sequence"/>
</dbReference>
<dbReference type="PANTHER" id="PTHR11142">
    <property type="entry name" value="PSEUDOURIDYLATE SYNTHASE"/>
    <property type="match status" value="1"/>
</dbReference>
<comment type="function">
    <text evidence="4">Formation of pseudouridine at positions 38, 39 and 40 in the anticodon stem and loop of transfer RNAs.</text>
</comment>
<evidence type="ECO:0000256" key="5">
    <source>
        <dbReference type="RuleBase" id="RU003792"/>
    </source>
</evidence>
<dbReference type="Pfam" id="PF01416">
    <property type="entry name" value="PseudoU_synth_1"/>
    <property type="match status" value="2"/>
</dbReference>
<dbReference type="RefSeq" id="WP_405276904.1">
    <property type="nucleotide sequence ID" value="NZ_CP144380.1"/>
</dbReference>
<dbReference type="SUPFAM" id="SSF55120">
    <property type="entry name" value="Pseudouridine synthase"/>
    <property type="match status" value="1"/>
</dbReference>
<feature type="active site" description="Nucleophile" evidence="4">
    <location>
        <position position="69"/>
    </location>
</feature>
<evidence type="ECO:0000259" key="6">
    <source>
        <dbReference type="Pfam" id="PF01416"/>
    </source>
</evidence>
<gene>
    <name evidence="4 7" type="primary">truA</name>
    <name evidence="7" type="ORF">WI372_08280</name>
</gene>
<dbReference type="InterPro" id="IPR001406">
    <property type="entry name" value="PsdUridine_synth_TruA"/>
</dbReference>
<keyword evidence="8" id="KW-1185">Reference proteome</keyword>
<evidence type="ECO:0000313" key="8">
    <source>
        <dbReference type="Proteomes" id="UP001484239"/>
    </source>
</evidence>
<comment type="catalytic activity">
    <reaction evidence="4 5">
        <text>uridine(38/39/40) in tRNA = pseudouridine(38/39/40) in tRNA</text>
        <dbReference type="Rhea" id="RHEA:22376"/>
        <dbReference type="Rhea" id="RHEA-COMP:10085"/>
        <dbReference type="Rhea" id="RHEA-COMP:10087"/>
        <dbReference type="ChEBI" id="CHEBI:65314"/>
        <dbReference type="ChEBI" id="CHEBI:65315"/>
        <dbReference type="EC" id="5.4.99.12"/>
    </reaction>
</comment>
<organism evidence="7 8">
    <name type="scientific">Gaopeijia maritima</name>
    <dbReference type="NCBI Taxonomy" id="3119007"/>
    <lineage>
        <taxon>Bacteria</taxon>
        <taxon>Pseudomonadati</taxon>
        <taxon>Gemmatimonadota</taxon>
        <taxon>Longimicrobiia</taxon>
        <taxon>Gaopeijiales</taxon>
        <taxon>Gaopeijiaceae</taxon>
        <taxon>Gaopeijia</taxon>
    </lineage>
</organism>
<dbReference type="HAMAP" id="MF_00171">
    <property type="entry name" value="TruA"/>
    <property type="match status" value="1"/>
</dbReference>
<evidence type="ECO:0000313" key="7">
    <source>
        <dbReference type="EMBL" id="MEK9500970.1"/>
    </source>
</evidence>
<evidence type="ECO:0000256" key="1">
    <source>
        <dbReference type="ARBA" id="ARBA00009375"/>
    </source>
</evidence>
<feature type="domain" description="Pseudouridine synthase I TruA alpha/beta" evidence="6">
    <location>
        <begin position="26"/>
        <end position="121"/>
    </location>
</feature>
<dbReference type="NCBIfam" id="TIGR00071">
    <property type="entry name" value="hisT_truA"/>
    <property type="match status" value="1"/>
</dbReference>
<dbReference type="InterPro" id="IPR020094">
    <property type="entry name" value="TruA/RsuA/RluB/E/F_N"/>
</dbReference>
<keyword evidence="2 4" id="KW-0819">tRNA processing</keyword>
<comment type="similarity">
    <text evidence="1 4 5">Belongs to the tRNA pseudouridine synthase TruA family.</text>
</comment>
<dbReference type="PIRSF" id="PIRSF001430">
    <property type="entry name" value="tRNA_psdUrid_synth"/>
    <property type="match status" value="1"/>
</dbReference>
<proteinExistence type="inferred from homology"/>
<accession>A0ABU9E8B0</accession>
<evidence type="ECO:0000256" key="4">
    <source>
        <dbReference type="HAMAP-Rule" id="MF_00171"/>
    </source>
</evidence>
<comment type="caution">
    <text evidence="4">Lacks conserved residue(s) required for the propagation of feature annotation.</text>
</comment>
<feature type="domain" description="Pseudouridine synthase I TruA alpha/beta" evidence="6">
    <location>
        <begin position="161"/>
        <end position="265"/>
    </location>
</feature>
<dbReference type="InterPro" id="IPR020103">
    <property type="entry name" value="PsdUridine_synth_cat_dom_sf"/>
</dbReference>
<dbReference type="EC" id="5.4.99.12" evidence="4"/>
<evidence type="ECO:0000256" key="3">
    <source>
        <dbReference type="ARBA" id="ARBA00023235"/>
    </source>
</evidence>
<dbReference type="Gene3D" id="3.30.70.660">
    <property type="entry name" value="Pseudouridine synthase I, catalytic domain, C-terminal subdomain"/>
    <property type="match status" value="1"/>
</dbReference>
<dbReference type="EMBL" id="JBBHLI010000004">
    <property type="protein sequence ID" value="MEK9500970.1"/>
    <property type="molecule type" value="Genomic_DNA"/>
</dbReference>
<comment type="caution">
    <text evidence="7">The sequence shown here is derived from an EMBL/GenBank/DDBJ whole genome shotgun (WGS) entry which is preliminary data.</text>
</comment>
<keyword evidence="3 4" id="KW-0413">Isomerase</keyword>
<dbReference type="InterPro" id="IPR020097">
    <property type="entry name" value="PsdUridine_synth_TruA_a/b_dom"/>
</dbReference>
<protein>
    <recommendedName>
        <fullName evidence="4">tRNA pseudouridine synthase A</fullName>
        <ecNumber evidence="4">5.4.99.12</ecNumber>
    </recommendedName>
    <alternativeName>
        <fullName evidence="4">tRNA pseudouridine(38-40) synthase</fullName>
    </alternativeName>
    <alternativeName>
        <fullName evidence="4">tRNA pseudouridylate synthase I</fullName>
    </alternativeName>
    <alternativeName>
        <fullName evidence="4">tRNA-uridine isomerase I</fullName>
    </alternativeName>
</protein>
<dbReference type="Gene3D" id="3.30.70.580">
    <property type="entry name" value="Pseudouridine synthase I, catalytic domain, N-terminal subdomain"/>
    <property type="match status" value="1"/>
</dbReference>
<dbReference type="PANTHER" id="PTHR11142:SF0">
    <property type="entry name" value="TRNA PSEUDOURIDINE SYNTHASE-LIKE 1"/>
    <property type="match status" value="1"/>
</dbReference>
<comment type="subunit">
    <text evidence="4">Homodimer.</text>
</comment>